<evidence type="ECO:0000313" key="13">
    <source>
        <dbReference type="Proteomes" id="UP001142175"/>
    </source>
</evidence>
<dbReference type="InterPro" id="IPR037066">
    <property type="entry name" value="Plug_dom_sf"/>
</dbReference>
<organism evidence="12 13">
    <name type="scientific">Aquiflexum gelatinilyticum</name>
    <dbReference type="NCBI Taxonomy" id="2961943"/>
    <lineage>
        <taxon>Bacteria</taxon>
        <taxon>Pseudomonadati</taxon>
        <taxon>Bacteroidota</taxon>
        <taxon>Cytophagia</taxon>
        <taxon>Cytophagales</taxon>
        <taxon>Cyclobacteriaceae</taxon>
        <taxon>Aquiflexum</taxon>
    </lineage>
</organism>
<keyword evidence="2 8" id="KW-0813">Transport</keyword>
<reference evidence="12" key="1">
    <citation type="submission" date="2022-08" db="EMBL/GenBank/DDBJ databases">
        <authorList>
            <person name="Zhang D."/>
        </authorList>
    </citation>
    <scope>NUCLEOTIDE SEQUENCE</scope>
    <source>
        <strain evidence="12">XJ19-11</strain>
    </source>
</reference>
<sequence length="768" mass="86065">MSKPIVFLFSFLLIAANSFGQEECLLVLRGKVVHEENNEPIEGAYVWLIDSEKGAVTDSQGIFRISKICQGEQTLKVQYLGHKDNLEKVNIQSNMSITIRLMAEDVQLEGVEIHGHEDALLTTNTVSGIYGDELRISRGQNLGETLRRIPGVTTYSSGSSIQKPVIHGLHSNRILILNNGVRLEGQQWGADHAPEIDPFVAREISVVKGAETVRFGPDAMGGVILVNPAPLPVKGGQSGEIDLIGFSNGRGITGSVGLLGGSKKIKGLGYWIQSSSRIAGNLQTPDYMLDNTGAREFNFSGALGYSNSKLGTEVYFSHFQTTIGILTDSHTGNLSDLESIIENGRPFRTPDFTYDIQNPKQNVDHQLLKLKGHYHLADGAKLNIQYAFQRNHRQEYDRRRGELNSRPSLDLVLFTNTLDLSYNHQTRKNWNGAIGFQLIQQANSNIPGTGVVPLIPNYDMFNVGFFAIEKFTSGPLEIEGGLRYDFRHVESARVNRGGVLQEDVFDFNNFSAFIGAMYPISRNLTFNTNFGTAWRPPSINEQFSQGLHHGLAAIEIGNPDFVSEQSFKWMNTLNYSGSKVNVELTGYTNTIKNYIYLNPTEDRFVSLRGTFNVFEYLQTDAFFMGTDLSAIWTVTSHWELFSRGSIVRATNTTEDTFLPFIPTDRLETGLSYNFQTGVSENNSKISFSNLAVAKQHREPDFDLAPAPPAYMIWNLGFQTSFKMGNDKLNFGFQVTNLFDKAYKDYMNRFRYFSHELGRNVLIKLNYEF</sequence>
<name>A0A9X2P5R9_9BACT</name>
<gene>
    <name evidence="12" type="ORF">NU887_16600</name>
</gene>
<dbReference type="InterPro" id="IPR036942">
    <property type="entry name" value="Beta-barrel_TonB_sf"/>
</dbReference>
<dbReference type="InterPro" id="IPR008969">
    <property type="entry name" value="CarboxyPept-like_regulatory"/>
</dbReference>
<dbReference type="Gene3D" id="2.40.170.20">
    <property type="entry name" value="TonB-dependent receptor, beta-barrel domain"/>
    <property type="match status" value="1"/>
</dbReference>
<keyword evidence="3 8" id="KW-1134">Transmembrane beta strand</keyword>
<keyword evidence="5 9" id="KW-0798">TonB box</keyword>
<dbReference type="Gene3D" id="2.60.40.1120">
    <property type="entry name" value="Carboxypeptidase-like, regulatory domain"/>
    <property type="match status" value="1"/>
</dbReference>
<keyword evidence="7 8" id="KW-0998">Cell outer membrane</keyword>
<evidence type="ECO:0000256" key="9">
    <source>
        <dbReference type="RuleBase" id="RU003357"/>
    </source>
</evidence>
<evidence type="ECO:0000256" key="1">
    <source>
        <dbReference type="ARBA" id="ARBA00004571"/>
    </source>
</evidence>
<protein>
    <submittedName>
        <fullName evidence="12">TonB-dependent receptor</fullName>
    </submittedName>
</protein>
<dbReference type="GO" id="GO:0044718">
    <property type="term" value="P:siderophore transmembrane transport"/>
    <property type="evidence" value="ECO:0007669"/>
    <property type="project" value="TreeGrafter"/>
</dbReference>
<dbReference type="InterPro" id="IPR000531">
    <property type="entry name" value="Beta-barrel_TonB"/>
</dbReference>
<dbReference type="Gene3D" id="2.170.130.10">
    <property type="entry name" value="TonB-dependent receptor, plug domain"/>
    <property type="match status" value="1"/>
</dbReference>
<accession>A0A9X2P5R9</accession>
<evidence type="ECO:0000256" key="4">
    <source>
        <dbReference type="ARBA" id="ARBA00022692"/>
    </source>
</evidence>
<dbReference type="InterPro" id="IPR012910">
    <property type="entry name" value="Plug_dom"/>
</dbReference>
<dbReference type="AlphaFoldDB" id="A0A9X2P5R9"/>
<feature type="domain" description="TonB-dependent receptor plug" evidence="11">
    <location>
        <begin position="122"/>
        <end position="223"/>
    </location>
</feature>
<evidence type="ECO:0000313" key="12">
    <source>
        <dbReference type="EMBL" id="MCR9016661.1"/>
    </source>
</evidence>
<evidence type="ECO:0000256" key="7">
    <source>
        <dbReference type="ARBA" id="ARBA00023237"/>
    </source>
</evidence>
<dbReference type="GO" id="GO:0009279">
    <property type="term" value="C:cell outer membrane"/>
    <property type="evidence" value="ECO:0007669"/>
    <property type="project" value="UniProtKB-SubCell"/>
</dbReference>
<dbReference type="PANTHER" id="PTHR30069:SF40">
    <property type="entry name" value="TONB-DEPENDENT RECEPTOR NMB0964-RELATED"/>
    <property type="match status" value="1"/>
</dbReference>
<keyword evidence="6 8" id="KW-0472">Membrane</keyword>
<dbReference type="RefSeq" id="WP_258424508.1">
    <property type="nucleotide sequence ID" value="NZ_JANSUY010000017.1"/>
</dbReference>
<keyword evidence="12" id="KW-0675">Receptor</keyword>
<feature type="domain" description="TonB-dependent receptor-like beta-barrel" evidence="10">
    <location>
        <begin position="330"/>
        <end position="737"/>
    </location>
</feature>
<proteinExistence type="inferred from homology"/>
<dbReference type="Pfam" id="PF07715">
    <property type="entry name" value="Plug"/>
    <property type="match status" value="1"/>
</dbReference>
<dbReference type="SUPFAM" id="SSF49464">
    <property type="entry name" value="Carboxypeptidase regulatory domain-like"/>
    <property type="match status" value="1"/>
</dbReference>
<keyword evidence="13" id="KW-1185">Reference proteome</keyword>
<dbReference type="PANTHER" id="PTHR30069">
    <property type="entry name" value="TONB-DEPENDENT OUTER MEMBRANE RECEPTOR"/>
    <property type="match status" value="1"/>
</dbReference>
<dbReference type="Pfam" id="PF13715">
    <property type="entry name" value="CarbopepD_reg_2"/>
    <property type="match status" value="1"/>
</dbReference>
<dbReference type="Pfam" id="PF00593">
    <property type="entry name" value="TonB_dep_Rec_b-barrel"/>
    <property type="match status" value="1"/>
</dbReference>
<evidence type="ECO:0000259" key="10">
    <source>
        <dbReference type="Pfam" id="PF00593"/>
    </source>
</evidence>
<evidence type="ECO:0000259" key="11">
    <source>
        <dbReference type="Pfam" id="PF07715"/>
    </source>
</evidence>
<comment type="subcellular location">
    <subcellularLocation>
        <location evidence="1 8">Cell outer membrane</location>
        <topology evidence="1 8">Multi-pass membrane protein</topology>
    </subcellularLocation>
</comment>
<dbReference type="Proteomes" id="UP001142175">
    <property type="component" value="Unassembled WGS sequence"/>
</dbReference>
<dbReference type="EMBL" id="JANSUY010000017">
    <property type="protein sequence ID" value="MCR9016661.1"/>
    <property type="molecule type" value="Genomic_DNA"/>
</dbReference>
<keyword evidence="4 8" id="KW-0812">Transmembrane</keyword>
<dbReference type="SUPFAM" id="SSF56935">
    <property type="entry name" value="Porins"/>
    <property type="match status" value="1"/>
</dbReference>
<evidence type="ECO:0000256" key="8">
    <source>
        <dbReference type="PROSITE-ProRule" id="PRU01360"/>
    </source>
</evidence>
<evidence type="ECO:0000256" key="6">
    <source>
        <dbReference type="ARBA" id="ARBA00023136"/>
    </source>
</evidence>
<dbReference type="PROSITE" id="PS52016">
    <property type="entry name" value="TONB_DEPENDENT_REC_3"/>
    <property type="match status" value="1"/>
</dbReference>
<evidence type="ECO:0000256" key="5">
    <source>
        <dbReference type="ARBA" id="ARBA00023077"/>
    </source>
</evidence>
<evidence type="ECO:0000256" key="2">
    <source>
        <dbReference type="ARBA" id="ARBA00022448"/>
    </source>
</evidence>
<dbReference type="InterPro" id="IPR039426">
    <property type="entry name" value="TonB-dep_rcpt-like"/>
</dbReference>
<comment type="caution">
    <text evidence="12">The sequence shown here is derived from an EMBL/GenBank/DDBJ whole genome shotgun (WGS) entry which is preliminary data.</text>
</comment>
<evidence type="ECO:0000256" key="3">
    <source>
        <dbReference type="ARBA" id="ARBA00022452"/>
    </source>
</evidence>
<dbReference type="GO" id="GO:0015344">
    <property type="term" value="F:siderophore uptake transmembrane transporter activity"/>
    <property type="evidence" value="ECO:0007669"/>
    <property type="project" value="TreeGrafter"/>
</dbReference>
<comment type="similarity">
    <text evidence="8 9">Belongs to the TonB-dependent receptor family.</text>
</comment>